<name>A0A9D9N3L1_9BACT</name>
<dbReference type="Pfam" id="PF13306">
    <property type="entry name" value="LRR_5"/>
    <property type="match status" value="2"/>
</dbReference>
<comment type="caution">
    <text evidence="2">The sequence shown here is derived from an EMBL/GenBank/DDBJ whole genome shotgun (WGS) entry which is preliminary data.</text>
</comment>
<dbReference type="Gene3D" id="3.80.10.10">
    <property type="entry name" value="Ribonuclease Inhibitor"/>
    <property type="match status" value="1"/>
</dbReference>
<gene>
    <name evidence="2" type="ORF">IAA73_01760</name>
</gene>
<evidence type="ECO:0000313" key="2">
    <source>
        <dbReference type="EMBL" id="MBO8459049.1"/>
    </source>
</evidence>
<dbReference type="PANTHER" id="PTHR45661:SF3">
    <property type="entry name" value="IG-LIKE DOMAIN-CONTAINING PROTEIN"/>
    <property type="match status" value="1"/>
</dbReference>
<accession>A0A9D9N3L1</accession>
<proteinExistence type="predicted"/>
<dbReference type="AlphaFoldDB" id="A0A9D9N3L1"/>
<sequence length="398" mass="42174">MKKAFFTLAVALLAATGAWAQTTFTAENLKYKVTDETTHTVELTGYVTKPTGTLTIPATVTNESTEYSVTSIGSSAFSWCSQLTAVTIPEGVATIGSSAFESCSSLTAVTIPASVTNIGSWVFDYCSALTAIHVAEGNTAYSSEDGVLFNKDKTTLVCYPIGKTETTYTVPATVTTIETSAFEDCTALTQVTLPEGLTNISNMSFEGCAALAQINLPNSLTSIANRAFYGCTSLTEVTLPDGLTKIEFYTFYDCSALEKVTLPEGITYIGNEAFKNCSALTEMTVLATTPPTLGTDVFLNVSRTIPVYVPAASLAAYQAAAVWNEFNLQAIGTTGLPTAVMPESIRMHGGLLHNPQQLHLTLYDMQGRQVYSGTDATVSQPAGVYVLRCAGASGKVVF</sequence>
<evidence type="ECO:0000256" key="1">
    <source>
        <dbReference type="SAM" id="SignalP"/>
    </source>
</evidence>
<organism evidence="2 3">
    <name type="scientific">Candidatus Gallipaludibacter merdavium</name>
    <dbReference type="NCBI Taxonomy" id="2840839"/>
    <lineage>
        <taxon>Bacteria</taxon>
        <taxon>Pseudomonadati</taxon>
        <taxon>Bacteroidota</taxon>
        <taxon>Bacteroidia</taxon>
        <taxon>Bacteroidales</taxon>
        <taxon>Candidatus Gallipaludibacter</taxon>
    </lineage>
</organism>
<reference evidence="2" key="2">
    <citation type="journal article" date="2021" name="PeerJ">
        <title>Extensive microbial diversity within the chicken gut microbiome revealed by metagenomics and culture.</title>
        <authorList>
            <person name="Gilroy R."/>
            <person name="Ravi A."/>
            <person name="Getino M."/>
            <person name="Pursley I."/>
            <person name="Horton D.L."/>
            <person name="Alikhan N.F."/>
            <person name="Baker D."/>
            <person name="Gharbi K."/>
            <person name="Hall N."/>
            <person name="Watson M."/>
            <person name="Adriaenssens E.M."/>
            <person name="Foster-Nyarko E."/>
            <person name="Jarju S."/>
            <person name="Secka A."/>
            <person name="Antonio M."/>
            <person name="Oren A."/>
            <person name="Chaudhuri R.R."/>
            <person name="La Ragione R."/>
            <person name="Hildebrand F."/>
            <person name="Pallen M.J."/>
        </authorList>
    </citation>
    <scope>NUCLEOTIDE SEQUENCE</scope>
    <source>
        <strain evidence="2">G3-3990</strain>
    </source>
</reference>
<reference evidence="2" key="1">
    <citation type="submission" date="2020-10" db="EMBL/GenBank/DDBJ databases">
        <authorList>
            <person name="Gilroy R."/>
        </authorList>
    </citation>
    <scope>NUCLEOTIDE SEQUENCE</scope>
    <source>
        <strain evidence="2">G3-3990</strain>
    </source>
</reference>
<feature type="signal peptide" evidence="1">
    <location>
        <begin position="1"/>
        <end position="20"/>
    </location>
</feature>
<dbReference type="PANTHER" id="PTHR45661">
    <property type="entry name" value="SURFACE ANTIGEN"/>
    <property type="match status" value="1"/>
</dbReference>
<dbReference type="InterPro" id="IPR053139">
    <property type="entry name" value="Surface_bspA-like"/>
</dbReference>
<feature type="chain" id="PRO_5039088196" evidence="1">
    <location>
        <begin position="21"/>
        <end position="398"/>
    </location>
</feature>
<keyword evidence="1" id="KW-0732">Signal</keyword>
<dbReference type="EMBL" id="JADIMG010000017">
    <property type="protein sequence ID" value="MBO8459049.1"/>
    <property type="molecule type" value="Genomic_DNA"/>
</dbReference>
<dbReference type="SUPFAM" id="SSF52058">
    <property type="entry name" value="L domain-like"/>
    <property type="match status" value="1"/>
</dbReference>
<dbReference type="InterPro" id="IPR026906">
    <property type="entry name" value="LRR_5"/>
</dbReference>
<evidence type="ECO:0000313" key="3">
    <source>
        <dbReference type="Proteomes" id="UP000823641"/>
    </source>
</evidence>
<protein>
    <submittedName>
        <fullName evidence="2">Leucine-rich repeat domain-containing protein</fullName>
    </submittedName>
</protein>
<dbReference type="InterPro" id="IPR032675">
    <property type="entry name" value="LRR_dom_sf"/>
</dbReference>
<dbReference type="Proteomes" id="UP000823641">
    <property type="component" value="Unassembled WGS sequence"/>
</dbReference>